<organism evidence="3 4">
    <name type="scientific">Sulfurovum xiamenensis</name>
    <dbReference type="NCBI Taxonomy" id="3019066"/>
    <lineage>
        <taxon>Bacteria</taxon>
        <taxon>Pseudomonadati</taxon>
        <taxon>Campylobacterota</taxon>
        <taxon>Epsilonproteobacteria</taxon>
        <taxon>Campylobacterales</taxon>
        <taxon>Sulfurovaceae</taxon>
        <taxon>Sulfurovum</taxon>
    </lineage>
</organism>
<reference evidence="3" key="1">
    <citation type="submission" date="2023-01" db="EMBL/GenBank/DDBJ databases">
        <title>Sulfurovum sp. XTW-4 genome assembly.</title>
        <authorList>
            <person name="Wang J."/>
        </authorList>
    </citation>
    <scope>NUCLEOTIDE SEQUENCE</scope>
    <source>
        <strain evidence="3">XTW-4</strain>
    </source>
</reference>
<keyword evidence="4" id="KW-1185">Reference proteome</keyword>
<comment type="caution">
    <text evidence="3">The sequence shown here is derived from an EMBL/GenBank/DDBJ whole genome shotgun (WGS) entry which is preliminary data.</text>
</comment>
<evidence type="ECO:0000259" key="1">
    <source>
        <dbReference type="Pfam" id="PF04466"/>
    </source>
</evidence>
<evidence type="ECO:0000313" key="3">
    <source>
        <dbReference type="EMBL" id="MDM5264690.1"/>
    </source>
</evidence>
<dbReference type="Gene3D" id="3.30.420.280">
    <property type="match status" value="1"/>
</dbReference>
<dbReference type="PANTHER" id="PTHR39184:SF1">
    <property type="entry name" value="PBSX PHAGE TERMINASE LARGE SUBUNIT"/>
    <property type="match status" value="1"/>
</dbReference>
<dbReference type="InterPro" id="IPR006437">
    <property type="entry name" value="Phage_terminase_lsu"/>
</dbReference>
<feature type="domain" description="Phage terminase large subunit N-terminal" evidence="1">
    <location>
        <begin position="27"/>
        <end position="225"/>
    </location>
</feature>
<proteinExistence type="predicted"/>
<dbReference type="Gene3D" id="3.40.50.300">
    <property type="entry name" value="P-loop containing nucleotide triphosphate hydrolases"/>
    <property type="match status" value="1"/>
</dbReference>
<accession>A0ABT7QUD0</accession>
<dbReference type="PANTHER" id="PTHR39184">
    <property type="match status" value="1"/>
</dbReference>
<dbReference type="Pfam" id="PF17288">
    <property type="entry name" value="Terminase_3C"/>
    <property type="match status" value="1"/>
</dbReference>
<dbReference type="RefSeq" id="WP_289402590.1">
    <property type="nucleotide sequence ID" value="NZ_JAQIBC010000012.1"/>
</dbReference>
<name>A0ABT7QUD0_9BACT</name>
<dbReference type="Pfam" id="PF04466">
    <property type="entry name" value="Terminase_3"/>
    <property type="match status" value="1"/>
</dbReference>
<dbReference type="InterPro" id="IPR052380">
    <property type="entry name" value="Viral_DNA_packaging_terminase"/>
</dbReference>
<dbReference type="InterPro" id="IPR035413">
    <property type="entry name" value="Terminase_L_C"/>
</dbReference>
<dbReference type="InterPro" id="IPR027417">
    <property type="entry name" value="P-loop_NTPase"/>
</dbReference>
<dbReference type="EMBL" id="JAQIBC010000012">
    <property type="protein sequence ID" value="MDM5264690.1"/>
    <property type="molecule type" value="Genomic_DNA"/>
</dbReference>
<protein>
    <submittedName>
        <fullName evidence="3">PBSX family phage terminase large subunit</fullName>
    </submittedName>
</protein>
<dbReference type="InterPro" id="IPR035412">
    <property type="entry name" value="Terminase_L_N"/>
</dbReference>
<dbReference type="NCBIfam" id="TIGR01547">
    <property type="entry name" value="phage_term_2"/>
    <property type="match status" value="1"/>
</dbReference>
<sequence length="408" mass="46826">MSARIDLSGLPNITNDVYVPYYYNVSRYLVLYGGAGSGKSVFVAQKIVFRLLTESNHRFLVVRKVEKTLRDSARDEIIGAIKSMGVDHLFHYSESPTGEMTIKCPNNSTIIFRGLDNKEKMKSIKDVTAIWIEEASELTLDDFTQLDLRLRGEHLTNYKQIILSFNPISSTHWLKVRFFDNKDANATILHTTYMDNRFIDSEYVRILESLKITNKTYYDIYALGKWGVLKGLIYTDYKIIDSLPKDAEIHRYGLDFGFNHPMALTEIMIDGNNLYIDEVFYRSEATTSEMIRTVKQTHPHIMSILGRADAAEPDRIKELRSAGFNVTKAIKNVAAGIDKVKSYNIYVTKNSTNIINEFNLYSWKLDKADNPLDEPIKLNDDAMDSIRYAVFTEKPLQIKPTLNTHAFF</sequence>
<dbReference type="Proteomes" id="UP001169066">
    <property type="component" value="Unassembled WGS sequence"/>
</dbReference>
<evidence type="ECO:0000259" key="2">
    <source>
        <dbReference type="Pfam" id="PF17288"/>
    </source>
</evidence>
<feature type="domain" description="Phage terminase large subunit C-terminal" evidence="2">
    <location>
        <begin position="255"/>
        <end position="390"/>
    </location>
</feature>
<evidence type="ECO:0000313" key="4">
    <source>
        <dbReference type="Proteomes" id="UP001169066"/>
    </source>
</evidence>
<gene>
    <name evidence="3" type="ORF">PF327_10835</name>
</gene>